<accession>A0A2P2Q0I1</accession>
<reference evidence="1" key="1">
    <citation type="submission" date="2018-02" db="EMBL/GenBank/DDBJ databases">
        <title>Rhizophora mucronata_Transcriptome.</title>
        <authorList>
            <person name="Meera S.P."/>
            <person name="Sreeshan A."/>
            <person name="Augustine A."/>
        </authorList>
    </citation>
    <scope>NUCLEOTIDE SEQUENCE</scope>
    <source>
        <tissue evidence="1">Leaf</tissue>
    </source>
</reference>
<organism evidence="1">
    <name type="scientific">Rhizophora mucronata</name>
    <name type="common">Asiatic mangrove</name>
    <dbReference type="NCBI Taxonomy" id="61149"/>
    <lineage>
        <taxon>Eukaryota</taxon>
        <taxon>Viridiplantae</taxon>
        <taxon>Streptophyta</taxon>
        <taxon>Embryophyta</taxon>
        <taxon>Tracheophyta</taxon>
        <taxon>Spermatophyta</taxon>
        <taxon>Magnoliopsida</taxon>
        <taxon>eudicotyledons</taxon>
        <taxon>Gunneridae</taxon>
        <taxon>Pentapetalae</taxon>
        <taxon>rosids</taxon>
        <taxon>fabids</taxon>
        <taxon>Malpighiales</taxon>
        <taxon>Rhizophoraceae</taxon>
        <taxon>Rhizophora</taxon>
    </lineage>
</organism>
<dbReference type="EMBL" id="GGEC01079978">
    <property type="protein sequence ID" value="MBX60462.1"/>
    <property type="molecule type" value="Transcribed_RNA"/>
</dbReference>
<dbReference type="AlphaFoldDB" id="A0A2P2Q0I1"/>
<protein>
    <submittedName>
        <fullName evidence="1">Uncharacterized protein</fullName>
    </submittedName>
</protein>
<evidence type="ECO:0000313" key="1">
    <source>
        <dbReference type="EMBL" id="MBX60462.1"/>
    </source>
</evidence>
<name>A0A2P2Q0I1_RHIMU</name>
<sequence>MSTNLQQNFSLENFLQSLFNHE</sequence>
<proteinExistence type="predicted"/>